<evidence type="ECO:0000313" key="1">
    <source>
        <dbReference type="EMBL" id="EHQ28280.1"/>
    </source>
</evidence>
<accession>H1Y4V2</accession>
<evidence type="ECO:0000313" key="2">
    <source>
        <dbReference type="Proteomes" id="UP000002774"/>
    </source>
</evidence>
<organism evidence="1 2">
    <name type="scientific">Mucilaginibacter paludis DSM 18603</name>
    <dbReference type="NCBI Taxonomy" id="714943"/>
    <lineage>
        <taxon>Bacteria</taxon>
        <taxon>Pseudomonadati</taxon>
        <taxon>Bacteroidota</taxon>
        <taxon>Sphingobacteriia</taxon>
        <taxon>Sphingobacteriales</taxon>
        <taxon>Sphingobacteriaceae</taxon>
        <taxon>Mucilaginibacter</taxon>
    </lineage>
</organism>
<dbReference type="STRING" id="714943.Mucpa_4189"/>
<sequence length="232" mass="25375">MVDQPYYMKKYLLVLLPLVAMVILNSCQKINGTYITSPNSGVSATYQPLTAGSKWIYRVDYSATGYTLIDTDAITMGTTTLTINNKQYHTATETRSGFGIADTGYYYTSNHEYSIMQKISAGTSSYAVEMLYLKDNVPVGSTWTASLSYPVIGNVLLNGRITEKGVSKTVAGKTFSDVIHTTIQLTMSASGQAMTFTYEMYVAPNVGIIHIDLRSPGISGVVPQDLISYNIK</sequence>
<dbReference type="HOGENOM" id="CLU_1193775_0_0_10"/>
<name>H1Y4V2_9SPHI</name>
<proteinExistence type="predicted"/>
<dbReference type="Proteomes" id="UP000002774">
    <property type="component" value="Chromosome"/>
</dbReference>
<reference evidence="1" key="1">
    <citation type="submission" date="2011-09" db="EMBL/GenBank/DDBJ databases">
        <title>The permanent draft genome of Mucilaginibacter paludis DSM 18603.</title>
        <authorList>
            <consortium name="US DOE Joint Genome Institute (JGI-PGF)"/>
            <person name="Lucas S."/>
            <person name="Han J."/>
            <person name="Lapidus A."/>
            <person name="Bruce D."/>
            <person name="Goodwin L."/>
            <person name="Pitluck S."/>
            <person name="Peters L."/>
            <person name="Kyrpides N."/>
            <person name="Mavromatis K."/>
            <person name="Ivanova N."/>
            <person name="Mikhailova N."/>
            <person name="Held B."/>
            <person name="Detter J.C."/>
            <person name="Tapia R."/>
            <person name="Han C."/>
            <person name="Land M."/>
            <person name="Hauser L."/>
            <person name="Markowitz V."/>
            <person name="Cheng J.-F."/>
            <person name="Hugenholtz P."/>
            <person name="Woyke T."/>
            <person name="Wu D."/>
            <person name="Tindall B."/>
            <person name="Brambilla E."/>
            <person name="Klenk H.-P."/>
            <person name="Eisen J.A."/>
        </authorList>
    </citation>
    <scope>NUCLEOTIDE SEQUENCE [LARGE SCALE GENOMIC DNA]</scope>
    <source>
        <strain evidence="1">DSM 18603</strain>
    </source>
</reference>
<protein>
    <submittedName>
        <fullName evidence="1">Uncharacterized protein</fullName>
    </submittedName>
</protein>
<gene>
    <name evidence="1" type="ORF">Mucpa_4189</name>
</gene>
<keyword evidence="2" id="KW-1185">Reference proteome</keyword>
<dbReference type="EMBL" id="CM001403">
    <property type="protein sequence ID" value="EHQ28280.1"/>
    <property type="molecule type" value="Genomic_DNA"/>
</dbReference>
<dbReference type="eggNOG" id="ENOG50302AR">
    <property type="taxonomic scope" value="Bacteria"/>
</dbReference>
<dbReference type="AlphaFoldDB" id="H1Y4V2"/>